<dbReference type="PROSITE" id="PS00010">
    <property type="entry name" value="ASX_HYDROXYL"/>
    <property type="match status" value="6"/>
</dbReference>
<reference evidence="16" key="1">
    <citation type="submission" date="2025-08" db="UniProtKB">
        <authorList>
            <consortium name="Ensembl"/>
        </authorList>
    </citation>
    <scope>IDENTIFICATION</scope>
</reference>
<dbReference type="InterPro" id="IPR026823">
    <property type="entry name" value="cEGF"/>
</dbReference>
<dbReference type="GO" id="GO:0001527">
    <property type="term" value="C:microfibril"/>
    <property type="evidence" value="ECO:0007669"/>
    <property type="project" value="Ensembl"/>
</dbReference>
<feature type="signal peptide" evidence="13">
    <location>
        <begin position="1"/>
        <end position="27"/>
    </location>
</feature>
<dbReference type="GO" id="GO:0005509">
    <property type="term" value="F:calcium ion binding"/>
    <property type="evidence" value="ECO:0007669"/>
    <property type="project" value="InterPro"/>
</dbReference>
<dbReference type="GO" id="GO:0050431">
    <property type="term" value="F:transforming growth factor beta binding"/>
    <property type="evidence" value="ECO:0007669"/>
    <property type="project" value="Ensembl"/>
</dbReference>
<dbReference type="InterPro" id="IPR049883">
    <property type="entry name" value="NOTCH1_EGF-like"/>
</dbReference>
<organism evidence="16 17">
    <name type="scientific">Gopherus evgoodei</name>
    <name type="common">Goodes thornscrub tortoise</name>
    <dbReference type="NCBI Taxonomy" id="1825980"/>
    <lineage>
        <taxon>Eukaryota</taxon>
        <taxon>Metazoa</taxon>
        <taxon>Chordata</taxon>
        <taxon>Craniata</taxon>
        <taxon>Vertebrata</taxon>
        <taxon>Euteleostomi</taxon>
        <taxon>Archelosauria</taxon>
        <taxon>Testudinata</taxon>
        <taxon>Testudines</taxon>
        <taxon>Cryptodira</taxon>
        <taxon>Durocryptodira</taxon>
        <taxon>Testudinoidea</taxon>
        <taxon>Testudinidae</taxon>
        <taxon>Gopherus</taxon>
    </lineage>
</organism>
<feature type="domain" description="EGF-like" evidence="14">
    <location>
        <begin position="503"/>
        <end position="540"/>
    </location>
</feature>
<dbReference type="InterPro" id="IPR000152">
    <property type="entry name" value="EGF-type_Asp/Asn_hydroxyl_site"/>
</dbReference>
<comment type="subcellular location">
    <subcellularLocation>
        <location evidence="1">Secreted</location>
        <location evidence="1">Extracellular space</location>
        <location evidence="1">Extracellular matrix</location>
    </subcellularLocation>
</comment>
<dbReference type="FunFam" id="2.10.25.10:FF:000017">
    <property type="entry name" value="latent-transforming growth factor beta-binding protein 4 isoform X1"/>
    <property type="match status" value="2"/>
</dbReference>
<evidence type="ECO:0000259" key="15">
    <source>
        <dbReference type="PROSITE" id="PS51364"/>
    </source>
</evidence>
<keyword evidence="5 13" id="KW-0732">Signal</keyword>
<keyword evidence="17" id="KW-1185">Reference proteome</keyword>
<feature type="domain" description="EGF-like" evidence="14">
    <location>
        <begin position="747"/>
        <end position="787"/>
    </location>
</feature>
<feature type="domain" description="TB" evidence="15">
    <location>
        <begin position="1008"/>
        <end position="1054"/>
    </location>
</feature>
<dbReference type="SMART" id="SM00181">
    <property type="entry name" value="EGF"/>
    <property type="match status" value="12"/>
</dbReference>
<dbReference type="SUPFAM" id="SSF57196">
    <property type="entry name" value="EGF/Laminin"/>
    <property type="match status" value="4"/>
</dbReference>
<dbReference type="Proteomes" id="UP000694390">
    <property type="component" value="Unassembled WGS sequence"/>
</dbReference>
<evidence type="ECO:0000256" key="10">
    <source>
        <dbReference type="ARBA" id="ARBA00072995"/>
    </source>
</evidence>
<keyword evidence="6" id="KW-0677">Repeat</keyword>
<feature type="region of interest" description="Disordered" evidence="12">
    <location>
        <begin position="384"/>
        <end position="425"/>
    </location>
</feature>
<evidence type="ECO:0000256" key="2">
    <source>
        <dbReference type="ARBA" id="ARBA00022525"/>
    </source>
</evidence>
<dbReference type="InterPro" id="IPR017878">
    <property type="entry name" value="TB_dom"/>
</dbReference>
<protein>
    <recommendedName>
        <fullName evidence="10">Latent-transforming growth factor beta-binding protein 4</fullName>
    </recommendedName>
</protein>
<dbReference type="FunFam" id="2.10.25.10:FF:000115">
    <property type="entry name" value="latent-transforming growth factor beta-binding protein 4 isoform X2"/>
    <property type="match status" value="1"/>
</dbReference>
<dbReference type="FunFam" id="2.10.25.10:FF:000160">
    <property type="entry name" value="latent-transforming growth factor beta-binding protein 4 isoform X2"/>
    <property type="match status" value="1"/>
</dbReference>
<feature type="domain" description="EGF-like" evidence="14">
    <location>
        <begin position="286"/>
        <end position="322"/>
    </location>
</feature>
<dbReference type="PROSITE" id="PS00022">
    <property type="entry name" value="EGF_1"/>
    <property type="match status" value="1"/>
</dbReference>
<feature type="domain" description="TB" evidence="15">
    <location>
        <begin position="229"/>
        <end position="263"/>
    </location>
</feature>
<gene>
    <name evidence="16" type="primary">LTBP4</name>
</gene>
<dbReference type="SUPFAM" id="SSF57581">
    <property type="entry name" value="TB module/8-cys domain"/>
    <property type="match status" value="4"/>
</dbReference>
<evidence type="ECO:0000256" key="1">
    <source>
        <dbReference type="ARBA" id="ARBA00004498"/>
    </source>
</evidence>
<feature type="domain" description="EGF-like" evidence="14">
    <location>
        <begin position="1131"/>
        <end position="1171"/>
    </location>
</feature>
<evidence type="ECO:0000256" key="5">
    <source>
        <dbReference type="ARBA" id="ARBA00022729"/>
    </source>
</evidence>
<dbReference type="FunFam" id="2.10.25.10:FF:000096">
    <property type="entry name" value="Putative fibrillin 2"/>
    <property type="match status" value="1"/>
</dbReference>
<feature type="compositionally biased region" description="Low complexity" evidence="12">
    <location>
        <begin position="401"/>
        <end position="415"/>
    </location>
</feature>
<feature type="domain" description="TB" evidence="15">
    <location>
        <begin position="849"/>
        <end position="891"/>
    </location>
</feature>
<dbReference type="PROSITE" id="PS01187">
    <property type="entry name" value="EGF_CA"/>
    <property type="match status" value="7"/>
</dbReference>
<dbReference type="GO" id="GO:0007179">
    <property type="term" value="P:transforming growth factor beta receptor signaling pathway"/>
    <property type="evidence" value="ECO:0007669"/>
    <property type="project" value="Ensembl"/>
</dbReference>
<dbReference type="Gene3D" id="2.10.25.10">
    <property type="entry name" value="Laminin"/>
    <property type="match status" value="12"/>
</dbReference>
<dbReference type="GeneTree" id="ENSGT00940000158234"/>
<proteinExistence type="predicted"/>
<dbReference type="InterPro" id="IPR036773">
    <property type="entry name" value="TB_dom_sf"/>
</dbReference>
<dbReference type="InterPro" id="IPR009030">
    <property type="entry name" value="Growth_fac_rcpt_cys_sf"/>
</dbReference>
<evidence type="ECO:0000313" key="16">
    <source>
        <dbReference type="Ensembl" id="ENSGEVP00005026303.1"/>
    </source>
</evidence>
<feature type="domain" description="EGF-like" evidence="14">
    <location>
        <begin position="78"/>
        <end position="110"/>
    </location>
</feature>
<dbReference type="Pfam" id="PF07974">
    <property type="entry name" value="EGF_2"/>
    <property type="match status" value="1"/>
</dbReference>
<dbReference type="FunFam" id="2.10.25.10:FF:000046">
    <property type="entry name" value="Latent-transforming growth factor beta-binding protein 1 isoform x2"/>
    <property type="match status" value="1"/>
</dbReference>
<feature type="domain" description="TB" evidence="15">
    <location>
        <begin position="336"/>
        <end position="377"/>
    </location>
</feature>
<dbReference type="PROSITE" id="PS50026">
    <property type="entry name" value="EGF_3"/>
    <property type="match status" value="7"/>
</dbReference>
<keyword evidence="2" id="KW-0964">Secreted</keyword>
<dbReference type="InterPro" id="IPR001881">
    <property type="entry name" value="EGF-like_Ca-bd_dom"/>
</dbReference>
<feature type="disulfide bond" evidence="11">
    <location>
        <begin position="100"/>
        <end position="109"/>
    </location>
</feature>
<comment type="caution">
    <text evidence="11">Lacks conserved residue(s) required for the propagation of feature annotation.</text>
</comment>
<dbReference type="PROSITE" id="PS01186">
    <property type="entry name" value="EGF_2"/>
    <property type="match status" value="1"/>
</dbReference>
<dbReference type="Pfam" id="PF00008">
    <property type="entry name" value="EGF"/>
    <property type="match status" value="1"/>
</dbReference>
<feature type="disulfide bond" evidence="11">
    <location>
        <begin position="82"/>
        <end position="92"/>
    </location>
</feature>
<dbReference type="Pfam" id="PF12662">
    <property type="entry name" value="cEGF"/>
    <property type="match status" value="1"/>
</dbReference>
<dbReference type="SUPFAM" id="SSF57184">
    <property type="entry name" value="Growth factor receptor domain"/>
    <property type="match status" value="3"/>
</dbReference>
<dbReference type="InterPro" id="IPR013111">
    <property type="entry name" value="EGF_extracell"/>
</dbReference>
<dbReference type="FunFam" id="2.10.25.10:FF:000056">
    <property type="entry name" value="Latent-transforming growth factor beta-binding protein 3 isoform 2"/>
    <property type="match status" value="1"/>
</dbReference>
<keyword evidence="4 11" id="KW-0245">EGF-like domain</keyword>
<dbReference type="PROSITE" id="PS51364">
    <property type="entry name" value="TB"/>
    <property type="match status" value="4"/>
</dbReference>
<dbReference type="GO" id="GO:0046879">
    <property type="term" value="P:hormone secretion"/>
    <property type="evidence" value="ECO:0007669"/>
    <property type="project" value="Ensembl"/>
</dbReference>
<dbReference type="CDD" id="cd00054">
    <property type="entry name" value="EGF_CA"/>
    <property type="match status" value="6"/>
</dbReference>
<feature type="domain" description="EGF-like" evidence="14">
    <location>
        <begin position="1090"/>
        <end position="1126"/>
    </location>
</feature>
<dbReference type="OrthoDB" id="10045365at2759"/>
<dbReference type="SMART" id="SM00179">
    <property type="entry name" value="EGF_CA"/>
    <property type="match status" value="12"/>
</dbReference>
<dbReference type="Pfam" id="PF07645">
    <property type="entry name" value="EGF_CA"/>
    <property type="match status" value="8"/>
</dbReference>
<feature type="region of interest" description="Disordered" evidence="12">
    <location>
        <begin position="113"/>
        <end position="136"/>
    </location>
</feature>
<sequence>MAGALARLLLPAALLLLPARLPPPAAQAPSQLRVLFTPTVCRVHCAGHRCTHRCERGNATVLYSGEPAGPAARATGFRVFLCPLLCQNGGVCIRKDQCLCPPSFTGKFCQIQSPRPQAPAPGQEVDSPGGAQPLTKSVYTLPLTNHQQERDGKGPWGGALSMVNVHVQHPPEASVIIHQVERVSEPSTPGEPPANALPPARPALYSVLAQSSPRTPPQLAALTQPLSLQCSAPLPGLRTQDICCRGAGVAWGKRLCGASPWPPVSLKHQSSQLPGPTLTPFRFSPDVDECQEGGFCQNGLCTNTPGSFSCLCHTGYILDSSRSSCISHHVISEAKGPCYRVLRDSTCSLPTLRNITKQICCCSRVGKAWGWGCERCPHFGSGEPRQMPGFSPGSRGGEPGRLGSPRAAGARGGAPPQHPPSMSPHLCPSSTLLPPSCPVCALPIASQTHPWQTQQRGWMEPSSVCERNPEICGPGRCGPRQGSYTCLCHPGFWLSTQGTHCIDMDECRQRPRPCANGRCENTVGSFRCVCAPGYRAAPALEGVGAPCPARSCGSLTPCPWFARADIDECENHLACPGQECVNSPGSFQCLPCRDGHRLRNGRCTGTGPPAGPGGPLPFLRALHRYRPPRGPWAPHADPPVDPSPSCGRCTGTARPWRCPPRGLCSPSALPPPLLLCPSLADIDECLTGSPCGPHGRCSNTEGSFRCECSQGYRAGAPGGPCAGKCGTRGGLTGPGRTPTLLTPSFADVNECLEGEFCFPHGECLNTDGSYTCLCAPGFIARDGRHCQDVNECETLQGVCGAELCENVEGSFLCICPSSAQEFDPMTGRCTRLPTHVRDPSRQECYYQACEKVLARNATRQECCCSLGHAWGPACPAQPCPDPGTVEYQALCPRGNGYAAAGPLGALTGECYMDECALFSTQLCRGGVCVNKAPGYACYCPNGYYYETHHLECIDNDECRDEEAEPCVEGGCVNTIGSFYCACSPPLVLDGSQRRCVANDSQALDENQAVCWQEVGPDLVCSRPRLDRQVTYTECCCLYGEAWGMDCALCPARDSGEGPNPQTLPAAGGPAVKWGPGLRPDYDPYRFEGLRAEECGVLNGCENGQCVRVPHGFTCRCDPGFRLDTAHMACLDIDECAEAEGPPALCLNGRCLNTDGSYRCLCPRGYVLSQPPPSCIPARPRA</sequence>
<dbReference type="Pfam" id="PF00683">
    <property type="entry name" value="TB"/>
    <property type="match status" value="3"/>
</dbReference>
<dbReference type="PANTHER" id="PTHR24040">
    <property type="entry name" value="LAMININ G-LIKE DOMAIN-CONTAINING PROTEIN"/>
    <property type="match status" value="1"/>
</dbReference>
<dbReference type="FunFam" id="2.10.25.10:FF:000194">
    <property type="entry name" value="Latent transforming growth factor beta binding protein 2"/>
    <property type="match status" value="1"/>
</dbReference>
<feature type="domain" description="EGF-like" evidence="14">
    <location>
        <begin position="681"/>
        <end position="718"/>
    </location>
</feature>
<dbReference type="AlphaFoldDB" id="A0A8C4YJN6"/>
<keyword evidence="7 11" id="KW-1015">Disulfide bond</keyword>
<evidence type="ECO:0000256" key="3">
    <source>
        <dbReference type="ARBA" id="ARBA00022530"/>
    </source>
</evidence>
<evidence type="ECO:0000256" key="9">
    <source>
        <dbReference type="ARBA" id="ARBA00064273"/>
    </source>
</evidence>
<comment type="subunit">
    <text evidence="9">Forms part of the large latent transforming growth factor beta precursor complex; removal is essential for activation of complex. Interacts with LTBP1 and TGFB1. Interacts with EFEMP2; this interaction promotes fibrillar deposition of EFEMP2.</text>
</comment>
<evidence type="ECO:0000256" key="7">
    <source>
        <dbReference type="ARBA" id="ARBA00023157"/>
    </source>
</evidence>
<evidence type="ECO:0000256" key="8">
    <source>
        <dbReference type="ARBA" id="ARBA00023180"/>
    </source>
</evidence>
<evidence type="ECO:0000259" key="14">
    <source>
        <dbReference type="PROSITE" id="PS50026"/>
    </source>
</evidence>
<evidence type="ECO:0000256" key="12">
    <source>
        <dbReference type="SAM" id="MobiDB-lite"/>
    </source>
</evidence>
<dbReference type="InterPro" id="IPR018097">
    <property type="entry name" value="EGF_Ca-bd_CS"/>
</dbReference>
<evidence type="ECO:0000256" key="13">
    <source>
        <dbReference type="SAM" id="SignalP"/>
    </source>
</evidence>
<evidence type="ECO:0000256" key="4">
    <source>
        <dbReference type="ARBA" id="ARBA00022536"/>
    </source>
</evidence>
<keyword evidence="8" id="KW-0325">Glycoprotein</keyword>
<keyword evidence="3" id="KW-0272">Extracellular matrix</keyword>
<dbReference type="InterPro" id="IPR000742">
    <property type="entry name" value="EGF"/>
</dbReference>
<accession>A0A8C4YJN6</accession>
<name>A0A8C4YJN6_9SAUR</name>
<reference evidence="16" key="2">
    <citation type="submission" date="2025-09" db="UniProtKB">
        <authorList>
            <consortium name="Ensembl"/>
        </authorList>
    </citation>
    <scope>IDENTIFICATION</scope>
</reference>
<dbReference type="Gene3D" id="3.90.290.10">
    <property type="entry name" value="TGF-beta binding (TB) domain"/>
    <property type="match status" value="3"/>
</dbReference>
<dbReference type="Ensembl" id="ENSGEVT00005027674.1">
    <property type="protein sequence ID" value="ENSGEVP00005026303.1"/>
    <property type="gene ID" value="ENSGEVG00005018510.1"/>
</dbReference>
<feature type="chain" id="PRO_5033985558" description="Latent-transforming growth factor beta-binding protein 4" evidence="13">
    <location>
        <begin position="28"/>
        <end position="1181"/>
    </location>
</feature>
<evidence type="ECO:0000256" key="6">
    <source>
        <dbReference type="ARBA" id="ARBA00022737"/>
    </source>
</evidence>
<evidence type="ECO:0000256" key="11">
    <source>
        <dbReference type="PROSITE-ProRule" id="PRU00076"/>
    </source>
</evidence>
<dbReference type="InterPro" id="IPR051145">
    <property type="entry name" value="GAS-SHBG-PROS"/>
</dbReference>
<dbReference type="PANTHER" id="PTHR24040:SF13">
    <property type="entry name" value="FIBROPELLIN-1"/>
    <property type="match status" value="1"/>
</dbReference>
<evidence type="ECO:0000313" key="17">
    <source>
        <dbReference type="Proteomes" id="UP000694390"/>
    </source>
</evidence>